<dbReference type="AlphaFoldDB" id="A0A5K4EPN5"/>
<comment type="subcellular location">
    <subcellularLocation>
        <location evidence="1">Cytoplasm</location>
    </subcellularLocation>
</comment>
<feature type="repeat" description="RCC1" evidence="7">
    <location>
        <begin position="114"/>
        <end position="163"/>
    </location>
</feature>
<dbReference type="FunFam" id="3.30.2160.10:FF:000004">
    <property type="entry name" value="probable E3 ubiquitin-protein ligase HERC4 isoform X1"/>
    <property type="match status" value="1"/>
</dbReference>
<dbReference type="PROSITE" id="PS50012">
    <property type="entry name" value="RCC1_3"/>
    <property type="match status" value="7"/>
</dbReference>
<dbReference type="InterPro" id="IPR035983">
    <property type="entry name" value="Hect_E3_ubiquitin_ligase"/>
</dbReference>
<evidence type="ECO:0000313" key="9">
    <source>
        <dbReference type="WBParaSite" id="Smp_142890.3"/>
    </source>
</evidence>
<dbReference type="InterPro" id="IPR009091">
    <property type="entry name" value="RCC1/BLIP-II"/>
</dbReference>
<dbReference type="Pfam" id="PF25390">
    <property type="entry name" value="WD40_RLD"/>
    <property type="match status" value="1"/>
</dbReference>
<dbReference type="Gene3D" id="2.130.10.30">
    <property type="entry name" value="Regulator of chromosome condensation 1/beta-lactamase-inhibitor protein II"/>
    <property type="match status" value="3"/>
</dbReference>
<evidence type="ECO:0000256" key="2">
    <source>
        <dbReference type="ARBA" id="ARBA00022490"/>
    </source>
</evidence>
<dbReference type="STRING" id="6183.A0A5K4EPN5"/>
<feature type="repeat" description="RCC1" evidence="7">
    <location>
        <begin position="360"/>
        <end position="412"/>
    </location>
</feature>
<dbReference type="PRINTS" id="PR00633">
    <property type="entry name" value="RCCNDNSATION"/>
</dbReference>
<dbReference type="FunFam" id="3.30.2410.10:FF:000003">
    <property type="entry name" value="probable E3 ubiquitin-protein ligase HERC4 isoform X1"/>
    <property type="match status" value="1"/>
</dbReference>
<dbReference type="InterPro" id="IPR000569">
    <property type="entry name" value="HECT_dom"/>
</dbReference>
<dbReference type="InterPro" id="IPR000408">
    <property type="entry name" value="Reg_chr_condens"/>
</dbReference>
<dbReference type="InterPro" id="IPR058923">
    <property type="entry name" value="RCC1-like_dom"/>
</dbReference>
<dbReference type="Gene3D" id="3.30.2410.10">
    <property type="entry name" value="Hect, E3 ligase catalytic domain"/>
    <property type="match status" value="1"/>
</dbReference>
<dbReference type="SUPFAM" id="SSF56204">
    <property type="entry name" value="Hect, E3 ligase catalytic domain"/>
    <property type="match status" value="1"/>
</dbReference>
<evidence type="ECO:0000256" key="6">
    <source>
        <dbReference type="PROSITE-ProRule" id="PRU00104"/>
    </source>
</evidence>
<feature type="repeat" description="RCC1" evidence="7">
    <location>
        <begin position="268"/>
        <end position="359"/>
    </location>
</feature>
<dbReference type="CDD" id="cd00078">
    <property type="entry name" value="HECTc"/>
    <property type="match status" value="1"/>
</dbReference>
<evidence type="ECO:0000259" key="8">
    <source>
        <dbReference type="PROSITE" id="PS50237"/>
    </source>
</evidence>
<dbReference type="PANTHER" id="PTHR45622:SF76">
    <property type="entry name" value="HECT AND RLD DOMAIN CONTAINING E3 UBIQUITIN LIGASE 4, ISOFORM C"/>
    <property type="match status" value="1"/>
</dbReference>
<dbReference type="GO" id="GO:0004842">
    <property type="term" value="F:ubiquitin-protein transferase activity"/>
    <property type="evidence" value="ECO:0007669"/>
    <property type="project" value="InterPro"/>
</dbReference>
<dbReference type="GO" id="GO:0005737">
    <property type="term" value="C:cytoplasm"/>
    <property type="evidence" value="ECO:0007669"/>
    <property type="project" value="UniProtKB-SubCell"/>
</dbReference>
<dbReference type="PROSITE" id="PS50237">
    <property type="entry name" value="HECT"/>
    <property type="match status" value="1"/>
</dbReference>
<dbReference type="ExpressionAtlas" id="A0A5K4EPN5">
    <property type="expression patterns" value="baseline"/>
</dbReference>
<evidence type="ECO:0000256" key="7">
    <source>
        <dbReference type="PROSITE-ProRule" id="PRU00235"/>
    </source>
</evidence>
<dbReference type="InterPro" id="IPR051709">
    <property type="entry name" value="Ub-ligase/GTPase-reg"/>
</dbReference>
<reference evidence="9" key="1">
    <citation type="submission" date="2019-11" db="UniProtKB">
        <authorList>
            <consortium name="WormBaseParasite"/>
        </authorList>
    </citation>
    <scope>IDENTIFICATION</scope>
    <source>
        <strain evidence="9">Puerto Rican</strain>
    </source>
</reference>
<feature type="repeat" description="RCC1" evidence="7">
    <location>
        <begin position="164"/>
        <end position="213"/>
    </location>
</feature>
<dbReference type="PROSITE" id="PS00626">
    <property type="entry name" value="RCC1_2"/>
    <property type="match status" value="1"/>
</dbReference>
<feature type="active site" description="Glycyl thioester intermediate" evidence="6">
    <location>
        <position position="1196"/>
    </location>
</feature>
<accession>A0A5K4EPN5</accession>
<organism evidence="9">
    <name type="scientific">Schistosoma mansoni</name>
    <name type="common">Blood fluke</name>
    <dbReference type="NCBI Taxonomy" id="6183"/>
    <lineage>
        <taxon>Eukaryota</taxon>
        <taxon>Metazoa</taxon>
        <taxon>Spiralia</taxon>
        <taxon>Lophotrochozoa</taxon>
        <taxon>Platyhelminthes</taxon>
        <taxon>Trematoda</taxon>
        <taxon>Digenea</taxon>
        <taxon>Strigeidida</taxon>
        <taxon>Schistosomatoidea</taxon>
        <taxon>Schistosomatidae</taxon>
        <taxon>Schistosoma</taxon>
    </lineage>
</organism>
<dbReference type="WBParaSite" id="Smp_142890.3">
    <property type="protein sequence ID" value="Smp_142890.3"/>
    <property type="gene ID" value="Smp_142890"/>
</dbReference>
<keyword evidence="3" id="KW-0808">Transferase</keyword>
<proteinExistence type="predicted"/>
<name>A0A5K4EPN5_SCHMA</name>
<feature type="repeat" description="RCC1" evidence="7">
    <location>
        <begin position="214"/>
        <end position="267"/>
    </location>
</feature>
<dbReference type="Gene3D" id="3.30.2160.10">
    <property type="entry name" value="Hect, E3 ligase catalytic domain"/>
    <property type="match status" value="1"/>
</dbReference>
<evidence type="ECO:0000256" key="1">
    <source>
        <dbReference type="ARBA" id="ARBA00004496"/>
    </source>
</evidence>
<feature type="repeat" description="RCC1" evidence="7">
    <location>
        <begin position="60"/>
        <end position="113"/>
    </location>
</feature>
<keyword evidence="5 6" id="KW-0833">Ubl conjugation pathway</keyword>
<dbReference type="FunCoup" id="A0A5K4EPN5">
    <property type="interactions" value="1812"/>
</dbReference>
<feature type="repeat" description="RCC1" evidence="7">
    <location>
        <begin position="414"/>
        <end position="486"/>
    </location>
</feature>
<evidence type="ECO:0000256" key="4">
    <source>
        <dbReference type="ARBA" id="ARBA00022737"/>
    </source>
</evidence>
<dbReference type="SUPFAM" id="SSF50985">
    <property type="entry name" value="RCC1/BLIP-II"/>
    <property type="match status" value="1"/>
</dbReference>
<keyword evidence="4" id="KW-0677">Repeat</keyword>
<feature type="domain" description="HECT" evidence="8">
    <location>
        <begin position="900"/>
        <end position="1228"/>
    </location>
</feature>
<dbReference type="Gene3D" id="3.90.1750.10">
    <property type="entry name" value="Hect, E3 ligase catalytic domains"/>
    <property type="match status" value="1"/>
</dbReference>
<dbReference type="SMART" id="SM00119">
    <property type="entry name" value="HECTc"/>
    <property type="match status" value="1"/>
</dbReference>
<sequence length="1228" mass="137088">MRSFLINSVVYRIFRRNFTLSSAYLDLTFTSADERISLNFTFITNVLLSKDTLMVSSATEELFAWGSCEEGQLTLDKNDAYQILIPKALDVRNLPTLIQITCGYTHTVFLTIDGEVYSCGCNEFQQLGHGQSGGQLAKVVALEHYRIISVACGAYHNAAITYNGLLFTWGCNSNGQLGREGDDTGVKLVRALSDHKVVQVSLGVEHTLVLTDTARVFAFGSNLKGQLGLGYSSEQSVSIPQQILCLSGLPVRRIVAGGWHSFVLTVSGSLYAWGSNNYGQLGLSYFGSSPNDHQNELTLKCGSVGSTSVDDEQSKNRPFSPLDTSLSNVSIPTFVKTLRGCEVVYLACGETHTVALTRDGGVFTFGAGRYGQLGHNESTIGISVPRKITEFMGNVVTQIACGRFHTLALVPKTGRLFAFGQGTNAQLGMGDTKNRLLPCPVKGHWVSSHKSSSNESTVGTDSSSSKPYIIRRIFSGGDHTYLLAQMYQAGETVDPDDLRNWNRSSLQSILTICPEIVEQLRNAHTALALPPPISRSISLSSSRPLTSSLSSTSNEPMTIVSKVESVFSSLGCLSASCLEEKEPNSHFKTDREEHGVDLDLACKLQSQIFHILPKRDLKRLINKLLDNVLSTSRLNYPSIECLRGLMFLSVSDLLNMPRKPIMDEAVSDVNNIDITSEKNTNFEPYPVLSSGFSTPGLVLNAYSVAINRLDPAPSKILDRWFTKMQPRYLKKLVLNLNNLISYILDMEPASAYSQRKLKEESIRQALEFMKRLHRVNENHPNPISYNTFYLTSLKDKINIGSAFVNWLQECNSGGMRFFSFCDYPFVFDAASKAEMLNIEARLTMQQAMSQAQQSAIFQSLLSPFIGTRMYDGSTSSPYFTIIVRRDNILQDTLSNLTMANPADFKKLLRVKFENEEAVDEGGVMKEFFLLVMRDLLNPVYGMFRCYPESRMLWFSESTMESENVFLMVGILCGLAIYNSIIVDLSFPLAMFRKLLGETPGLDDLKELDPIVGRSLQELLDYDNADLADVFCLNFTVTIDYFGMNKIIPLMEDGENIIVTQENKSLYVEKYVEYVFQKSCETPYKAFEKGFLQVCGGYSLKLFQPSELQSLVVGSEVVNWDELRQNTTYQGIYWDRHQVIIWFWDVLLYDFTIEEKKKFLRFLTGCDRVPIVGFSGVKITIQPNNSGDDFLPVAHTCANLLDLPQYSCKEILAKKLSLAIQQTEGFGLV</sequence>
<protein>
    <submittedName>
        <fullName evidence="9">Putative hect E3 ubiquitin ligase</fullName>
    </submittedName>
</protein>
<evidence type="ECO:0000256" key="5">
    <source>
        <dbReference type="ARBA" id="ARBA00022786"/>
    </source>
</evidence>
<evidence type="ECO:0000256" key="3">
    <source>
        <dbReference type="ARBA" id="ARBA00022679"/>
    </source>
</evidence>
<keyword evidence="2" id="KW-0963">Cytoplasm</keyword>
<dbReference type="PANTHER" id="PTHR45622">
    <property type="entry name" value="UBIQUITIN-PROTEIN LIGASE E3A-RELATED"/>
    <property type="match status" value="1"/>
</dbReference>
<dbReference type="InParanoid" id="A0A5K4EPN5"/>
<dbReference type="Pfam" id="PF00632">
    <property type="entry name" value="HECT"/>
    <property type="match status" value="1"/>
</dbReference>